<dbReference type="Proteomes" id="UP000247498">
    <property type="component" value="Unassembled WGS sequence"/>
</dbReference>
<dbReference type="InParanoid" id="A0A2V0NYA8"/>
<protein>
    <submittedName>
        <fullName evidence="1">Uncharacterized protein</fullName>
    </submittedName>
</protein>
<comment type="caution">
    <text evidence="1">The sequence shown here is derived from an EMBL/GenBank/DDBJ whole genome shotgun (WGS) entry which is preliminary data.</text>
</comment>
<sequence length="105" mass="10737">MDFLLCLAVKAGFGVQHTINPDAPPGATAADAAPALAALRGAPGLVEAVLPRLLEWGRGQEEGDYSLKLAFEVAQWLQRLPKMQTAAAAAAPLPAATAGSSSSRS</sequence>
<evidence type="ECO:0000313" key="1">
    <source>
        <dbReference type="EMBL" id="GBF89815.1"/>
    </source>
</evidence>
<gene>
    <name evidence="1" type="ORF">Rsub_02519</name>
</gene>
<keyword evidence="2" id="KW-1185">Reference proteome</keyword>
<name>A0A2V0NYA8_9CHLO</name>
<evidence type="ECO:0000313" key="2">
    <source>
        <dbReference type="Proteomes" id="UP000247498"/>
    </source>
</evidence>
<dbReference type="AlphaFoldDB" id="A0A2V0NYA8"/>
<dbReference type="EMBL" id="BDRX01000013">
    <property type="protein sequence ID" value="GBF89815.1"/>
    <property type="molecule type" value="Genomic_DNA"/>
</dbReference>
<proteinExistence type="predicted"/>
<accession>A0A2V0NYA8</accession>
<organism evidence="1 2">
    <name type="scientific">Raphidocelis subcapitata</name>
    <dbReference type="NCBI Taxonomy" id="307507"/>
    <lineage>
        <taxon>Eukaryota</taxon>
        <taxon>Viridiplantae</taxon>
        <taxon>Chlorophyta</taxon>
        <taxon>core chlorophytes</taxon>
        <taxon>Chlorophyceae</taxon>
        <taxon>CS clade</taxon>
        <taxon>Sphaeropleales</taxon>
        <taxon>Selenastraceae</taxon>
        <taxon>Raphidocelis</taxon>
    </lineage>
</organism>
<reference evidence="1 2" key="1">
    <citation type="journal article" date="2018" name="Sci. Rep.">
        <title>Raphidocelis subcapitata (=Pseudokirchneriella subcapitata) provides an insight into genome evolution and environmental adaptations in the Sphaeropleales.</title>
        <authorList>
            <person name="Suzuki S."/>
            <person name="Yamaguchi H."/>
            <person name="Nakajima N."/>
            <person name="Kawachi M."/>
        </authorList>
    </citation>
    <scope>NUCLEOTIDE SEQUENCE [LARGE SCALE GENOMIC DNA]</scope>
    <source>
        <strain evidence="1 2">NIES-35</strain>
    </source>
</reference>